<organism evidence="6 7">
    <name type="scientific">Clostridium simiarum</name>
    <dbReference type="NCBI Taxonomy" id="2841506"/>
    <lineage>
        <taxon>Bacteria</taxon>
        <taxon>Bacillati</taxon>
        <taxon>Bacillota</taxon>
        <taxon>Clostridia</taxon>
        <taxon>Eubacteriales</taxon>
        <taxon>Clostridiaceae</taxon>
        <taxon>Clostridium</taxon>
    </lineage>
</organism>
<protein>
    <recommendedName>
        <fullName evidence="5">Flagellar protein</fullName>
    </recommendedName>
</protein>
<accession>A0ABS6F0B3</accession>
<keyword evidence="3 5" id="KW-1133">Transmembrane helix</keyword>
<reference evidence="6 7" key="1">
    <citation type="submission" date="2021-06" db="EMBL/GenBank/DDBJ databases">
        <authorList>
            <person name="Sun Q."/>
            <person name="Li D."/>
        </authorList>
    </citation>
    <scope>NUCLEOTIDE SEQUENCE [LARGE SCALE GENOMIC DNA]</scope>
    <source>
        <strain evidence="6 7">MSJ-4</strain>
    </source>
</reference>
<evidence type="ECO:0000256" key="4">
    <source>
        <dbReference type="ARBA" id="ARBA00023136"/>
    </source>
</evidence>
<keyword evidence="5" id="KW-0975">Bacterial flagellum</keyword>
<evidence type="ECO:0000256" key="3">
    <source>
        <dbReference type="ARBA" id="ARBA00022989"/>
    </source>
</evidence>
<proteinExistence type="inferred from homology"/>
<comment type="similarity">
    <text evidence="5">Belongs to the FliO/MopB family.</text>
</comment>
<gene>
    <name evidence="6" type="primary">fliO</name>
    <name evidence="6" type="ORF">KQI89_04770</name>
</gene>
<dbReference type="Pfam" id="PF04347">
    <property type="entry name" value="FliO"/>
    <property type="match status" value="1"/>
</dbReference>
<dbReference type="RefSeq" id="WP_216456108.1">
    <property type="nucleotide sequence ID" value="NZ_JAHLQL010000001.1"/>
</dbReference>
<keyword evidence="1 5" id="KW-1003">Cell membrane</keyword>
<keyword evidence="6" id="KW-0969">Cilium</keyword>
<dbReference type="InterPro" id="IPR022781">
    <property type="entry name" value="Flagellar_biosynth_FliO"/>
</dbReference>
<keyword evidence="6" id="KW-0282">Flagellum</keyword>
<evidence type="ECO:0000256" key="5">
    <source>
        <dbReference type="RuleBase" id="RU362064"/>
    </source>
</evidence>
<evidence type="ECO:0000256" key="1">
    <source>
        <dbReference type="ARBA" id="ARBA00022475"/>
    </source>
</evidence>
<comment type="caution">
    <text evidence="6">The sequence shown here is derived from an EMBL/GenBank/DDBJ whole genome shotgun (WGS) entry which is preliminary data.</text>
</comment>
<dbReference type="EMBL" id="JAHLQL010000001">
    <property type="protein sequence ID" value="MBU5591068.1"/>
    <property type="molecule type" value="Genomic_DNA"/>
</dbReference>
<dbReference type="NCBIfam" id="TIGR03500">
    <property type="entry name" value="FliO_TIGR"/>
    <property type="match status" value="1"/>
</dbReference>
<name>A0ABS6F0B3_9CLOT</name>
<comment type="subcellular location">
    <subcellularLocation>
        <location evidence="5">Cell membrane</location>
    </subcellularLocation>
    <subcellularLocation>
        <location evidence="5">Bacterial flagellum basal body</location>
    </subcellularLocation>
</comment>
<keyword evidence="2 5" id="KW-0812">Transmembrane</keyword>
<keyword evidence="7" id="KW-1185">Reference proteome</keyword>
<keyword evidence="6" id="KW-0966">Cell projection</keyword>
<evidence type="ECO:0000313" key="7">
    <source>
        <dbReference type="Proteomes" id="UP000736583"/>
    </source>
</evidence>
<sequence length="120" mass="14076">MDSEFLKMIIQIVIFLPFVLFLIYLSLKLSGGKFQSFQKGKYIKVLERVNVSKDSSIMLIKIGEEYHIMSSTNNGINEIRALTKEEALKYEVDKEASKQEFKNYKEDLKRLIKKGRFKDE</sequence>
<evidence type="ECO:0000313" key="6">
    <source>
        <dbReference type="EMBL" id="MBU5591068.1"/>
    </source>
</evidence>
<evidence type="ECO:0000256" key="2">
    <source>
        <dbReference type="ARBA" id="ARBA00022692"/>
    </source>
</evidence>
<keyword evidence="4 5" id="KW-0472">Membrane</keyword>
<dbReference type="Proteomes" id="UP000736583">
    <property type="component" value="Unassembled WGS sequence"/>
</dbReference>
<feature type="transmembrane region" description="Helical" evidence="5">
    <location>
        <begin position="6"/>
        <end position="27"/>
    </location>
</feature>